<reference evidence="5" key="1">
    <citation type="journal article" date="2019" name="Int. J. Syst. Evol. Microbiol.">
        <title>The Global Catalogue of Microorganisms (GCM) 10K type strain sequencing project: providing services to taxonomists for standard genome sequencing and annotation.</title>
        <authorList>
            <consortium name="The Broad Institute Genomics Platform"/>
            <consortium name="The Broad Institute Genome Sequencing Center for Infectious Disease"/>
            <person name="Wu L."/>
            <person name="Ma J."/>
        </authorList>
    </citation>
    <scope>NUCLEOTIDE SEQUENCE [LARGE SCALE GENOMIC DNA]</scope>
    <source>
        <strain evidence="5">CGMCC 1.15111</strain>
    </source>
</reference>
<dbReference type="CDD" id="cd02947">
    <property type="entry name" value="TRX_family"/>
    <property type="match status" value="1"/>
</dbReference>
<dbReference type="InterPro" id="IPR051099">
    <property type="entry name" value="AGR/TXD"/>
</dbReference>
<evidence type="ECO:0000313" key="4">
    <source>
        <dbReference type="EMBL" id="GHE75594.1"/>
    </source>
</evidence>
<dbReference type="PROSITE" id="PS00194">
    <property type="entry name" value="THIOREDOXIN_1"/>
    <property type="match status" value="1"/>
</dbReference>
<dbReference type="InterPro" id="IPR017937">
    <property type="entry name" value="Thioredoxin_CS"/>
</dbReference>
<evidence type="ECO:0000256" key="2">
    <source>
        <dbReference type="ARBA" id="ARBA00023284"/>
    </source>
</evidence>
<accession>A0ABQ3IAE8</accession>
<organism evidence="4 5">
    <name type="scientific">Roseivirga thermotolerans</name>
    <dbReference type="NCBI Taxonomy" id="1758176"/>
    <lineage>
        <taxon>Bacteria</taxon>
        <taxon>Pseudomonadati</taxon>
        <taxon>Bacteroidota</taxon>
        <taxon>Cytophagia</taxon>
        <taxon>Cytophagales</taxon>
        <taxon>Roseivirgaceae</taxon>
        <taxon>Roseivirga</taxon>
    </lineage>
</organism>
<evidence type="ECO:0000313" key="5">
    <source>
        <dbReference type="Proteomes" id="UP000658258"/>
    </source>
</evidence>
<comment type="caution">
    <text evidence="4">The sequence shown here is derived from an EMBL/GenBank/DDBJ whole genome shotgun (WGS) entry which is preliminary data.</text>
</comment>
<dbReference type="EMBL" id="BNAG01000006">
    <property type="protein sequence ID" value="GHE75594.1"/>
    <property type="molecule type" value="Genomic_DNA"/>
</dbReference>
<feature type="domain" description="Thioredoxin" evidence="3">
    <location>
        <begin position="9"/>
        <end position="129"/>
    </location>
</feature>
<dbReference type="SUPFAM" id="SSF52833">
    <property type="entry name" value="Thioredoxin-like"/>
    <property type="match status" value="1"/>
</dbReference>
<dbReference type="InterPro" id="IPR036249">
    <property type="entry name" value="Thioredoxin-like_sf"/>
</dbReference>
<dbReference type="PROSITE" id="PS51352">
    <property type="entry name" value="THIOREDOXIN_2"/>
    <property type="match status" value="1"/>
</dbReference>
<keyword evidence="5" id="KW-1185">Reference proteome</keyword>
<dbReference type="Proteomes" id="UP000658258">
    <property type="component" value="Unassembled WGS sequence"/>
</dbReference>
<dbReference type="PANTHER" id="PTHR15337">
    <property type="entry name" value="ANTERIOR GRADIENT PROTEIN-RELATED"/>
    <property type="match status" value="1"/>
</dbReference>
<keyword evidence="2" id="KW-0676">Redox-active center</keyword>
<gene>
    <name evidence="4" type="ORF">GCM10011340_35590</name>
</gene>
<proteinExistence type="predicted"/>
<evidence type="ECO:0000256" key="1">
    <source>
        <dbReference type="ARBA" id="ARBA00022729"/>
    </source>
</evidence>
<dbReference type="Gene3D" id="3.40.30.10">
    <property type="entry name" value="Glutaredoxin"/>
    <property type="match status" value="1"/>
</dbReference>
<dbReference type="Pfam" id="PF13899">
    <property type="entry name" value="Thioredoxin_7"/>
    <property type="match status" value="1"/>
</dbReference>
<sequence>MQKLILSTLFTFLLTPAFSQINWYKDYELAKSQAKAQGKLLMIDFWAIWCGPCKNMDSKLWSSEEMLKMADKFIAYKADIDFEVSLAMKYQVKGIPRVIFITPDEKIVWDRTGFASSDEFLTSFAHLPTDLNALFSAIEANEKEESQLSYLRLGEAYSQVAREIESEQVANNFFKLSNEHFRKAEKGDDATISQLAELNQILNVALGGNTKRALKKLEKVDNSESEITRDFIAYVRAYCYKCNGQNDEFQREKSQIKDEKLVAELDKNN</sequence>
<keyword evidence="1" id="KW-0732">Signal</keyword>
<protein>
    <recommendedName>
        <fullName evidence="3">Thioredoxin domain-containing protein</fullName>
    </recommendedName>
</protein>
<dbReference type="InterPro" id="IPR013766">
    <property type="entry name" value="Thioredoxin_domain"/>
</dbReference>
<dbReference type="RefSeq" id="WP_189631671.1">
    <property type="nucleotide sequence ID" value="NZ_BNAG01000006.1"/>
</dbReference>
<dbReference type="PANTHER" id="PTHR15337:SF11">
    <property type="entry name" value="THIOREDOXIN DOMAIN-CONTAINING PROTEIN"/>
    <property type="match status" value="1"/>
</dbReference>
<name>A0ABQ3IAE8_9BACT</name>
<evidence type="ECO:0000259" key="3">
    <source>
        <dbReference type="PROSITE" id="PS51352"/>
    </source>
</evidence>